<dbReference type="SUPFAM" id="SSF160631">
    <property type="entry name" value="SMI1/KNR4-like"/>
    <property type="match status" value="1"/>
</dbReference>
<keyword evidence="3" id="KW-1185">Reference proteome</keyword>
<reference evidence="2 3" key="1">
    <citation type="submission" date="2018-06" db="EMBL/GenBank/DDBJ databases">
        <title>Genomic Encyclopedia of Type Strains, Phase III (KMG-III): the genomes of soil and plant-associated and newly described type strains.</title>
        <authorList>
            <person name="Whitman W."/>
        </authorList>
    </citation>
    <scope>NUCLEOTIDE SEQUENCE [LARGE SCALE GENOMIC DNA]</scope>
    <source>
        <strain evidence="2 3">CGMCC 1.12504</strain>
    </source>
</reference>
<sequence length="161" mass="18589">MKIDINKFWDTNYYNNPTLTDRMIINAEKKLGVKLPETFLSLLKCQNGGYTKGFAFPMKTKTTWADNHIPVSELFGIVLDEKSDSGHNIMQSSYMTTEWDLPEKQVLLTGDGHWFITLDYRKSETPTIRWIDCECGEDIFVASSFDEFYEGLVSEDEFAID</sequence>
<proteinExistence type="predicted"/>
<dbReference type="InterPro" id="IPR018958">
    <property type="entry name" value="Knr4/Smi1-like_dom"/>
</dbReference>
<gene>
    <name evidence="2" type="ORF">B0I10_1331</name>
</gene>
<dbReference type="EMBL" id="QLSV01000033">
    <property type="protein sequence ID" value="RAR46198.1"/>
    <property type="molecule type" value="Genomic_DNA"/>
</dbReference>
<evidence type="ECO:0000313" key="3">
    <source>
        <dbReference type="Proteomes" id="UP000249518"/>
    </source>
</evidence>
<dbReference type="Proteomes" id="UP000249518">
    <property type="component" value="Unassembled WGS sequence"/>
</dbReference>
<dbReference type="SMART" id="SM00860">
    <property type="entry name" value="SMI1_KNR4"/>
    <property type="match status" value="1"/>
</dbReference>
<accession>A0A328WS63</accession>
<dbReference type="AlphaFoldDB" id="A0A328WS63"/>
<dbReference type="OrthoDB" id="694244at2"/>
<dbReference type="Gene3D" id="3.40.1580.10">
    <property type="entry name" value="SMI1/KNR4-like"/>
    <property type="match status" value="1"/>
</dbReference>
<comment type="caution">
    <text evidence="2">The sequence shown here is derived from an EMBL/GenBank/DDBJ whole genome shotgun (WGS) entry which is preliminary data.</text>
</comment>
<dbReference type="InterPro" id="IPR037883">
    <property type="entry name" value="Knr4/Smi1-like_sf"/>
</dbReference>
<feature type="domain" description="Knr4/Smi1-like" evidence="1">
    <location>
        <begin position="18"/>
        <end position="151"/>
    </location>
</feature>
<evidence type="ECO:0000259" key="1">
    <source>
        <dbReference type="SMART" id="SM00860"/>
    </source>
</evidence>
<dbReference type="Pfam" id="PF14568">
    <property type="entry name" value="SUKH_6"/>
    <property type="match status" value="1"/>
</dbReference>
<evidence type="ECO:0000313" key="2">
    <source>
        <dbReference type="EMBL" id="RAR46198.1"/>
    </source>
</evidence>
<organism evidence="2 3">
    <name type="scientific">Flavobacterium lacus</name>
    <dbReference type="NCBI Taxonomy" id="1353778"/>
    <lineage>
        <taxon>Bacteria</taxon>
        <taxon>Pseudomonadati</taxon>
        <taxon>Bacteroidota</taxon>
        <taxon>Flavobacteriia</taxon>
        <taxon>Flavobacteriales</taxon>
        <taxon>Flavobacteriaceae</taxon>
        <taxon>Flavobacterium</taxon>
    </lineage>
</organism>
<dbReference type="RefSeq" id="WP_112087423.1">
    <property type="nucleotide sequence ID" value="NZ_QLSV01000033.1"/>
</dbReference>
<name>A0A328WS63_9FLAO</name>
<protein>
    <submittedName>
        <fullName evidence="2">SUKH superfamily protein</fullName>
    </submittedName>
</protein>